<comment type="caution">
    <text evidence="2">The sequence shown here is derived from an EMBL/GenBank/DDBJ whole genome shotgun (WGS) entry which is preliminary data.</text>
</comment>
<accession>A0AAJ4W4K5</accession>
<sequence>MKTKLFSLLAMCLLGGQIVNAQINEDLKLEKRIPVLNMGTFHMGFTSDSNKTEFDENDAKNKAMVHEVARAIAEFKPTVIVLEQKANTMDVLNELYQSYIKDPNIKIVDPNEVHLLGFELGRLAGVKKLYGIDYSKGYNYMVNKNIPEYNDKALYEDYINVVLRQLRASDEGSNVQKMLYNTNTKKSLDAYINLNADMLTHVSSPGKSEGADEAAKYYHRNLIMYSNLNQIPLTENDRVFILMGASHTAFFNMWLERSPKYELVNTLDYLEKFK</sequence>
<evidence type="ECO:0008006" key="4">
    <source>
        <dbReference type="Google" id="ProtNLM"/>
    </source>
</evidence>
<keyword evidence="3" id="KW-1185">Reference proteome</keyword>
<dbReference type="Pfam" id="PF18950">
    <property type="entry name" value="DUF5694"/>
    <property type="match status" value="1"/>
</dbReference>
<evidence type="ECO:0000313" key="3">
    <source>
        <dbReference type="Proteomes" id="UP000183496"/>
    </source>
</evidence>
<dbReference type="AlphaFoldDB" id="A0AAJ4W4K5"/>
<feature type="chain" id="PRO_5042487216" description="TraB/GumN family protein" evidence="1">
    <location>
        <begin position="22"/>
        <end position="274"/>
    </location>
</feature>
<dbReference type="EMBL" id="FOFY01000009">
    <property type="protein sequence ID" value="SER06548.1"/>
    <property type="molecule type" value="Genomic_DNA"/>
</dbReference>
<dbReference type="KEGG" id="mpw:MPR_2390"/>
<keyword evidence="1" id="KW-0732">Signal</keyword>
<evidence type="ECO:0000313" key="2">
    <source>
        <dbReference type="EMBL" id="SER06548.1"/>
    </source>
</evidence>
<dbReference type="Proteomes" id="UP000183496">
    <property type="component" value="Unassembled WGS sequence"/>
</dbReference>
<dbReference type="InterPro" id="IPR043749">
    <property type="entry name" value="DUF5694"/>
</dbReference>
<organism evidence="2 3">
    <name type="scientific">Myroides profundi</name>
    <dbReference type="NCBI Taxonomy" id="480520"/>
    <lineage>
        <taxon>Bacteria</taxon>
        <taxon>Pseudomonadati</taxon>
        <taxon>Bacteroidota</taxon>
        <taxon>Flavobacteriia</taxon>
        <taxon>Flavobacteriales</taxon>
        <taxon>Flavobacteriaceae</taxon>
        <taxon>Myroides</taxon>
    </lineage>
</organism>
<protein>
    <recommendedName>
        <fullName evidence="4">TraB/GumN family protein</fullName>
    </recommendedName>
</protein>
<gene>
    <name evidence="2" type="ORF">SAMN04488089_1094</name>
</gene>
<evidence type="ECO:0000256" key="1">
    <source>
        <dbReference type="SAM" id="SignalP"/>
    </source>
</evidence>
<proteinExistence type="predicted"/>
<name>A0AAJ4W4K5_MYRPR</name>
<dbReference type="RefSeq" id="WP_041892837.1">
    <property type="nucleotide sequence ID" value="NZ_CP010817.1"/>
</dbReference>
<feature type="signal peptide" evidence="1">
    <location>
        <begin position="1"/>
        <end position="21"/>
    </location>
</feature>
<reference evidence="2 3" key="1">
    <citation type="submission" date="2016-10" db="EMBL/GenBank/DDBJ databases">
        <authorList>
            <person name="Varghese N."/>
            <person name="Submissions S."/>
        </authorList>
    </citation>
    <scope>NUCLEOTIDE SEQUENCE [LARGE SCALE GENOMIC DNA]</scope>
    <source>
        <strain evidence="3">DSM 19823 / KCTC 23066 / CCTCC M 208030 / D25</strain>
    </source>
</reference>